<dbReference type="SUPFAM" id="SSF51905">
    <property type="entry name" value="FAD/NAD(P)-binding domain"/>
    <property type="match status" value="1"/>
</dbReference>
<keyword evidence="2" id="KW-0285">Flavoprotein</keyword>
<evidence type="ECO:0000313" key="4">
    <source>
        <dbReference type="EMBL" id="PWI65318.1"/>
    </source>
</evidence>
<dbReference type="InterPro" id="IPR007867">
    <property type="entry name" value="GMC_OxRtase_C"/>
</dbReference>
<feature type="binding site" evidence="2">
    <location>
        <begin position="548"/>
        <end position="549"/>
    </location>
    <ligand>
        <name>FAD</name>
        <dbReference type="ChEBI" id="CHEBI:57692"/>
    </ligand>
</feature>
<dbReference type="PROSITE" id="PS00624">
    <property type="entry name" value="GMC_OXRED_2"/>
    <property type="match status" value="1"/>
</dbReference>
<dbReference type="InterPro" id="IPR000172">
    <property type="entry name" value="GMC_OxRdtase_N"/>
</dbReference>
<name>A0A2U3DSU4_PURLI</name>
<dbReference type="PANTHER" id="PTHR11552">
    <property type="entry name" value="GLUCOSE-METHANOL-CHOLINE GMC OXIDOREDUCTASE"/>
    <property type="match status" value="1"/>
</dbReference>
<protein>
    <recommendedName>
        <fullName evidence="3">Glucose-methanol-choline oxidoreductase N-terminal domain-containing protein</fullName>
    </recommendedName>
</protein>
<reference evidence="4 5" key="1">
    <citation type="journal article" date="2016" name="Front. Microbiol.">
        <title>Genome and transcriptome sequences reveal the specific parasitism of the nematophagous Purpureocillium lilacinum 36-1.</title>
        <authorList>
            <person name="Xie J."/>
            <person name="Li S."/>
            <person name="Mo C."/>
            <person name="Xiao X."/>
            <person name="Peng D."/>
            <person name="Wang G."/>
            <person name="Xiao Y."/>
        </authorList>
    </citation>
    <scope>NUCLEOTIDE SEQUENCE [LARGE SCALE GENOMIC DNA]</scope>
    <source>
        <strain evidence="4 5">36-1</strain>
    </source>
</reference>
<dbReference type="SUPFAM" id="SSF54373">
    <property type="entry name" value="FAD-linked reductases, C-terminal domain"/>
    <property type="match status" value="1"/>
</dbReference>
<dbReference type="GO" id="GO:0016614">
    <property type="term" value="F:oxidoreductase activity, acting on CH-OH group of donors"/>
    <property type="evidence" value="ECO:0007669"/>
    <property type="project" value="InterPro"/>
</dbReference>
<evidence type="ECO:0000256" key="1">
    <source>
        <dbReference type="ARBA" id="ARBA00010790"/>
    </source>
</evidence>
<evidence type="ECO:0000259" key="3">
    <source>
        <dbReference type="PROSITE" id="PS00624"/>
    </source>
</evidence>
<comment type="caution">
    <text evidence="4">The sequence shown here is derived from an EMBL/GenBank/DDBJ whole genome shotgun (WGS) entry which is preliminary data.</text>
</comment>
<dbReference type="EMBL" id="LCWV01000035">
    <property type="protein sequence ID" value="PWI65318.1"/>
    <property type="molecule type" value="Genomic_DNA"/>
</dbReference>
<dbReference type="Pfam" id="PF05199">
    <property type="entry name" value="GMC_oxred_C"/>
    <property type="match status" value="1"/>
</dbReference>
<dbReference type="InterPro" id="IPR012132">
    <property type="entry name" value="GMC_OxRdtase"/>
</dbReference>
<gene>
    <name evidence="4" type="ORF">PCL_07241</name>
</gene>
<feature type="binding site" evidence="2">
    <location>
        <position position="240"/>
    </location>
    <ligand>
        <name>FAD</name>
        <dbReference type="ChEBI" id="CHEBI:57692"/>
    </ligand>
</feature>
<dbReference type="PANTHER" id="PTHR11552:SF78">
    <property type="entry name" value="GLUCOSE-METHANOL-CHOLINE OXIDOREDUCTASE N-TERMINAL DOMAIN-CONTAINING PROTEIN"/>
    <property type="match status" value="1"/>
</dbReference>
<dbReference type="Gene3D" id="3.30.560.10">
    <property type="entry name" value="Glucose Oxidase, domain 3"/>
    <property type="match status" value="1"/>
</dbReference>
<evidence type="ECO:0000256" key="2">
    <source>
        <dbReference type="PIRSR" id="PIRSR000137-2"/>
    </source>
</evidence>
<evidence type="ECO:0000313" key="5">
    <source>
        <dbReference type="Proteomes" id="UP000245956"/>
    </source>
</evidence>
<dbReference type="Proteomes" id="UP000245956">
    <property type="component" value="Unassembled WGS sequence"/>
</dbReference>
<accession>A0A2U3DSU4</accession>
<feature type="binding site" evidence="2">
    <location>
        <position position="96"/>
    </location>
    <ligand>
        <name>FAD</name>
        <dbReference type="ChEBI" id="CHEBI:57692"/>
    </ligand>
</feature>
<dbReference type="PIRSF" id="PIRSF000137">
    <property type="entry name" value="Alcohol_oxidase"/>
    <property type="match status" value="1"/>
</dbReference>
<comment type="similarity">
    <text evidence="1">Belongs to the GMC oxidoreductase family.</text>
</comment>
<comment type="cofactor">
    <cofactor evidence="2">
        <name>FAD</name>
        <dbReference type="ChEBI" id="CHEBI:57692"/>
    </cofactor>
</comment>
<dbReference type="Gene3D" id="3.50.50.60">
    <property type="entry name" value="FAD/NAD(P)-binding domain"/>
    <property type="match status" value="1"/>
</dbReference>
<dbReference type="InterPro" id="IPR036188">
    <property type="entry name" value="FAD/NAD-bd_sf"/>
</dbReference>
<proteinExistence type="inferred from homology"/>
<dbReference type="Pfam" id="PF00732">
    <property type="entry name" value="GMC_oxred_N"/>
    <property type="match status" value="1"/>
</dbReference>
<organism evidence="4 5">
    <name type="scientific">Purpureocillium lilacinum</name>
    <name type="common">Paecilomyces lilacinus</name>
    <dbReference type="NCBI Taxonomy" id="33203"/>
    <lineage>
        <taxon>Eukaryota</taxon>
        <taxon>Fungi</taxon>
        <taxon>Dikarya</taxon>
        <taxon>Ascomycota</taxon>
        <taxon>Pezizomycotina</taxon>
        <taxon>Sordariomycetes</taxon>
        <taxon>Hypocreomycetidae</taxon>
        <taxon>Hypocreales</taxon>
        <taxon>Ophiocordycipitaceae</taxon>
        <taxon>Purpureocillium</taxon>
    </lineage>
</organism>
<dbReference type="GO" id="GO:0050660">
    <property type="term" value="F:flavin adenine dinucleotide binding"/>
    <property type="evidence" value="ECO:0007669"/>
    <property type="project" value="InterPro"/>
</dbReference>
<feature type="domain" description="Glucose-methanol-choline oxidoreductase N-terminal" evidence="3">
    <location>
        <begin position="291"/>
        <end position="305"/>
    </location>
</feature>
<keyword evidence="2" id="KW-0274">FAD</keyword>
<dbReference type="AlphaFoldDB" id="A0A2U3DSU4"/>
<sequence>MSLFNTIPNDLDEVDIIIAGGGTAGCVLAARLSDASPNTSILVVEGGRNNRGDPSIVHPALFLSGIAPTSTTTLFYKGAAEPSLAGREMVVPSGGVLGGGSSINLLTYSRAQKSDLDAWGAPGWTADELVPYMKKFETYHGPGKAATHGDSGPVHVTGGTFTASHSKADFIQAADRLGWPLSRDLQAVDGSACSPGAVQANLRYIGEDGTRQDAAHRYLHPRLDDGGAHQQLRVLTEHQVVRVLFDGEKRAVGIECQRDSRFLDGDAVDGPAASASPRIIMARRLVVVSCGALGSPLVLERSGVGDPAVLKRAGVPLVADVLGVGLNYMDHHVLACPYRSSLEPDETLDALYAGRIDMGALVARRDPLLGWNAADVTSKLRPSEDDVDAMGEEFRDVWDRDFKERPDRPLAIITSLNCFPGDPSSLPVAQFMSASSFTTYPYSRGHIHITGPRATDPPDFRTGFFTDPHGVDVKSSMWAYKKQREILRRMAVYRGEWAPGHPPFASDSPAACVEREGPIAGEVKNIAYTREDDAVLEKWLRENVQTTWHSMGTCKMAPREERGVVDPTLSVYGVQRLKVVDLSIPPSNIAANTGSAAFMVGEKAADLIIAELGL</sequence>